<evidence type="ECO:0000259" key="1">
    <source>
        <dbReference type="PROSITE" id="PS50181"/>
    </source>
</evidence>
<name>A0A5C3N4Y7_9AGAM</name>
<dbReference type="EMBL" id="ML213509">
    <property type="protein sequence ID" value="TFK52490.1"/>
    <property type="molecule type" value="Genomic_DNA"/>
</dbReference>
<dbReference type="CDD" id="cd09917">
    <property type="entry name" value="F-box_SF"/>
    <property type="match status" value="1"/>
</dbReference>
<dbReference type="Gene3D" id="1.20.1280.50">
    <property type="match status" value="1"/>
</dbReference>
<keyword evidence="3" id="KW-1185">Reference proteome</keyword>
<reference evidence="2 3" key="1">
    <citation type="journal article" date="2019" name="Nat. Ecol. Evol.">
        <title>Megaphylogeny resolves global patterns of mushroom evolution.</title>
        <authorList>
            <person name="Varga T."/>
            <person name="Krizsan K."/>
            <person name="Foldi C."/>
            <person name="Dima B."/>
            <person name="Sanchez-Garcia M."/>
            <person name="Sanchez-Ramirez S."/>
            <person name="Szollosi G.J."/>
            <person name="Szarkandi J.G."/>
            <person name="Papp V."/>
            <person name="Albert L."/>
            <person name="Andreopoulos W."/>
            <person name="Angelini C."/>
            <person name="Antonin V."/>
            <person name="Barry K.W."/>
            <person name="Bougher N.L."/>
            <person name="Buchanan P."/>
            <person name="Buyck B."/>
            <person name="Bense V."/>
            <person name="Catcheside P."/>
            <person name="Chovatia M."/>
            <person name="Cooper J."/>
            <person name="Damon W."/>
            <person name="Desjardin D."/>
            <person name="Finy P."/>
            <person name="Geml J."/>
            <person name="Haridas S."/>
            <person name="Hughes K."/>
            <person name="Justo A."/>
            <person name="Karasinski D."/>
            <person name="Kautmanova I."/>
            <person name="Kiss B."/>
            <person name="Kocsube S."/>
            <person name="Kotiranta H."/>
            <person name="LaButti K.M."/>
            <person name="Lechner B.E."/>
            <person name="Liimatainen K."/>
            <person name="Lipzen A."/>
            <person name="Lukacs Z."/>
            <person name="Mihaltcheva S."/>
            <person name="Morgado L.N."/>
            <person name="Niskanen T."/>
            <person name="Noordeloos M.E."/>
            <person name="Ohm R.A."/>
            <person name="Ortiz-Santana B."/>
            <person name="Ovrebo C."/>
            <person name="Racz N."/>
            <person name="Riley R."/>
            <person name="Savchenko A."/>
            <person name="Shiryaev A."/>
            <person name="Soop K."/>
            <person name="Spirin V."/>
            <person name="Szebenyi C."/>
            <person name="Tomsovsky M."/>
            <person name="Tulloss R.E."/>
            <person name="Uehling J."/>
            <person name="Grigoriev I.V."/>
            <person name="Vagvolgyi C."/>
            <person name="Papp T."/>
            <person name="Martin F.M."/>
            <person name="Miettinen O."/>
            <person name="Hibbett D.S."/>
            <person name="Nagy L.G."/>
        </authorList>
    </citation>
    <scope>NUCLEOTIDE SEQUENCE [LARGE SCALE GENOMIC DNA]</scope>
    <source>
        <strain evidence="2 3">OMC1185</strain>
    </source>
</reference>
<evidence type="ECO:0000313" key="2">
    <source>
        <dbReference type="EMBL" id="TFK52490.1"/>
    </source>
</evidence>
<dbReference type="OrthoDB" id="2745718at2759"/>
<sequence>MVLTELPSELIQNVFAWLTWKELLACQKVCKLFCTIVQSTTHLQYTIELAVSGYVHGAPDGHASAAELLANLRRHQDAWKDPAIDRAEIIEVEYDSGRPSSGPFTRYEIHDDVLVVLRRKGQLQHTHTFNSLDVMLLNCKNRSFPSWTLDFDREYTGLAFDPAQDLLILRDEGVEQQG</sequence>
<protein>
    <recommendedName>
        <fullName evidence="1">F-box domain-containing protein</fullName>
    </recommendedName>
</protein>
<dbReference type="AlphaFoldDB" id="A0A5C3N4Y7"/>
<accession>A0A5C3N4Y7</accession>
<dbReference type="InterPro" id="IPR001810">
    <property type="entry name" value="F-box_dom"/>
</dbReference>
<dbReference type="Proteomes" id="UP000305948">
    <property type="component" value="Unassembled WGS sequence"/>
</dbReference>
<dbReference type="SMART" id="SM00256">
    <property type="entry name" value="FBOX"/>
    <property type="match status" value="1"/>
</dbReference>
<dbReference type="PROSITE" id="PS50181">
    <property type="entry name" value="FBOX"/>
    <property type="match status" value="1"/>
</dbReference>
<dbReference type="SUPFAM" id="SSF81383">
    <property type="entry name" value="F-box domain"/>
    <property type="match status" value="1"/>
</dbReference>
<dbReference type="InterPro" id="IPR036047">
    <property type="entry name" value="F-box-like_dom_sf"/>
</dbReference>
<evidence type="ECO:0000313" key="3">
    <source>
        <dbReference type="Proteomes" id="UP000305948"/>
    </source>
</evidence>
<organism evidence="2 3">
    <name type="scientific">Heliocybe sulcata</name>
    <dbReference type="NCBI Taxonomy" id="5364"/>
    <lineage>
        <taxon>Eukaryota</taxon>
        <taxon>Fungi</taxon>
        <taxon>Dikarya</taxon>
        <taxon>Basidiomycota</taxon>
        <taxon>Agaricomycotina</taxon>
        <taxon>Agaricomycetes</taxon>
        <taxon>Gloeophyllales</taxon>
        <taxon>Gloeophyllaceae</taxon>
        <taxon>Heliocybe</taxon>
    </lineage>
</organism>
<dbReference type="Pfam" id="PF12937">
    <property type="entry name" value="F-box-like"/>
    <property type="match status" value="1"/>
</dbReference>
<proteinExistence type="predicted"/>
<feature type="domain" description="F-box" evidence="1">
    <location>
        <begin position="1"/>
        <end position="46"/>
    </location>
</feature>
<gene>
    <name evidence="2" type="ORF">OE88DRAFT_1734471</name>
</gene>